<dbReference type="NCBIfam" id="NF038403">
    <property type="entry name" value="perm_prefix_1"/>
    <property type="match status" value="1"/>
</dbReference>
<dbReference type="InterPro" id="IPR047928">
    <property type="entry name" value="Perm_prefix_1"/>
</dbReference>
<accession>A0A3N2ANZ7</accession>
<keyword evidence="1" id="KW-1133">Transmembrane helix</keyword>
<organism evidence="2 3">
    <name type="scientific">Agrococcus jenensis</name>
    <dbReference type="NCBI Taxonomy" id="46353"/>
    <lineage>
        <taxon>Bacteria</taxon>
        <taxon>Bacillati</taxon>
        <taxon>Actinomycetota</taxon>
        <taxon>Actinomycetes</taxon>
        <taxon>Micrococcales</taxon>
        <taxon>Microbacteriaceae</taxon>
        <taxon>Agrococcus</taxon>
    </lineage>
</organism>
<feature type="transmembrane region" description="Helical" evidence="1">
    <location>
        <begin position="88"/>
        <end position="109"/>
    </location>
</feature>
<keyword evidence="1" id="KW-0812">Transmembrane</keyword>
<name>A0A3N2ANZ7_9MICO</name>
<dbReference type="Proteomes" id="UP000275456">
    <property type="component" value="Unassembled WGS sequence"/>
</dbReference>
<keyword evidence="3" id="KW-1185">Reference proteome</keyword>
<comment type="caution">
    <text evidence="2">The sequence shown here is derived from an EMBL/GenBank/DDBJ whole genome shotgun (WGS) entry which is preliminary data.</text>
</comment>
<proteinExistence type="predicted"/>
<evidence type="ECO:0000313" key="2">
    <source>
        <dbReference type="EMBL" id="ROR64780.1"/>
    </source>
</evidence>
<protein>
    <submittedName>
        <fullName evidence="2">Uncharacterized protein</fullName>
    </submittedName>
</protein>
<dbReference type="EMBL" id="RKHJ01000001">
    <property type="protein sequence ID" value="ROR64780.1"/>
    <property type="molecule type" value="Genomic_DNA"/>
</dbReference>
<evidence type="ECO:0000313" key="3">
    <source>
        <dbReference type="Proteomes" id="UP000275456"/>
    </source>
</evidence>
<dbReference type="RefSeq" id="WP_123695948.1">
    <property type="nucleotide sequence ID" value="NZ_RKHJ01000001.1"/>
</dbReference>
<feature type="transmembrane region" description="Helical" evidence="1">
    <location>
        <begin position="129"/>
        <end position="146"/>
    </location>
</feature>
<dbReference type="OrthoDB" id="5124222at2"/>
<gene>
    <name evidence="2" type="ORF">EDD26_0129</name>
</gene>
<sequence>MPAADPIADLVGSLERAVVASGRRRRDVVREIEGDLREAVAARTAAGVPERSAACAVVAEFGDPAPIAAELSRELLADVGRRYSPASAGIVAVLVVAWVVGMTAIAALPGFRVPLDVAWMLPVSRALDVVAPLVAIAATVGAVAIRRAGSMPALVAVAALQLVLAVVLVGGAIALAVALPVPPAGAAIAAALVVLTVVLGTAVGAGAGVLLVRFAAVRLGATTPAPARARA</sequence>
<dbReference type="AlphaFoldDB" id="A0A3N2ANZ7"/>
<feature type="transmembrane region" description="Helical" evidence="1">
    <location>
        <begin position="153"/>
        <end position="179"/>
    </location>
</feature>
<feature type="transmembrane region" description="Helical" evidence="1">
    <location>
        <begin position="185"/>
        <end position="212"/>
    </location>
</feature>
<reference evidence="2 3" key="1">
    <citation type="submission" date="2018-11" db="EMBL/GenBank/DDBJ databases">
        <title>Sequencing the genomes of 1000 actinobacteria strains.</title>
        <authorList>
            <person name="Klenk H.-P."/>
        </authorList>
    </citation>
    <scope>NUCLEOTIDE SEQUENCE [LARGE SCALE GENOMIC DNA]</scope>
    <source>
        <strain evidence="2 3">DSM 9580</strain>
    </source>
</reference>
<evidence type="ECO:0000256" key="1">
    <source>
        <dbReference type="SAM" id="Phobius"/>
    </source>
</evidence>
<keyword evidence="1" id="KW-0472">Membrane</keyword>